<reference evidence="20 21" key="1">
    <citation type="journal article" date="2011" name="J. Bacteriol.">
        <title>Complete genome sequence and updated annotation of Desulfovibrio alaskensis G20.</title>
        <authorList>
            <person name="Hauser L.J."/>
            <person name="Land M.L."/>
            <person name="Brown S.D."/>
            <person name="Larimer F."/>
            <person name="Keller K.L."/>
            <person name="Rapp-Giles B.J."/>
            <person name="Price M.N."/>
            <person name="Lin M."/>
            <person name="Bruce D.C."/>
            <person name="Detter J.C."/>
            <person name="Tapia R."/>
            <person name="Han C.S."/>
            <person name="Goodwin L.A."/>
            <person name="Cheng J.F."/>
            <person name="Pitluck S."/>
            <person name="Copeland A."/>
            <person name="Lucas S."/>
            <person name="Nolan M."/>
            <person name="Lapidus A.L."/>
            <person name="Palumbo A.V."/>
            <person name="Wall J.D."/>
        </authorList>
    </citation>
    <scope>NUCLEOTIDE SEQUENCE [LARGE SCALE GENOMIC DNA]</scope>
    <source>
        <strain evidence="21">ATCC BAA 1058 / DSM 17464 / G20</strain>
    </source>
</reference>
<evidence type="ECO:0000256" key="19">
    <source>
        <dbReference type="HAMAP-Rule" id="MF_00719"/>
    </source>
</evidence>
<dbReference type="InterPro" id="IPR003805">
    <property type="entry name" value="CobS"/>
</dbReference>
<evidence type="ECO:0000256" key="5">
    <source>
        <dbReference type="ARBA" id="ARBA00013200"/>
    </source>
</evidence>
<evidence type="ECO:0000256" key="9">
    <source>
        <dbReference type="ARBA" id="ARBA00022679"/>
    </source>
</evidence>
<comment type="function">
    <text evidence="14 19">Joins adenosylcobinamide-GDP and alpha-ribazole to generate adenosylcobalamin (Ado-cobalamin). Also synthesizes adenosylcobalamin 5'-phosphate from adenosylcobinamide-GDP and alpha-ribazole 5'-phosphate.</text>
</comment>
<dbReference type="PANTHER" id="PTHR34148:SF1">
    <property type="entry name" value="ADENOSYLCOBINAMIDE-GDP RIBAZOLETRANSFERASE"/>
    <property type="match status" value="1"/>
</dbReference>
<dbReference type="UniPathway" id="UPA00148">
    <property type="reaction ID" value="UER00238"/>
</dbReference>
<gene>
    <name evidence="19" type="primary">cobS</name>
    <name evidence="20" type="ordered locus">Dde_2704</name>
</gene>
<keyword evidence="21" id="KW-1185">Reference proteome</keyword>
<dbReference type="PANTHER" id="PTHR34148">
    <property type="entry name" value="ADENOSYLCOBINAMIDE-GDP RIBAZOLETRANSFERASE"/>
    <property type="match status" value="1"/>
</dbReference>
<comment type="cofactor">
    <cofactor evidence="1 19">
        <name>Mg(2+)</name>
        <dbReference type="ChEBI" id="CHEBI:18420"/>
    </cofactor>
</comment>
<evidence type="ECO:0000256" key="11">
    <source>
        <dbReference type="ARBA" id="ARBA00022842"/>
    </source>
</evidence>
<comment type="catalytic activity">
    <reaction evidence="17 19">
        <text>alpha-ribazole + adenosylcob(III)inamide-GDP = adenosylcob(III)alamin + GMP + H(+)</text>
        <dbReference type="Rhea" id="RHEA:16049"/>
        <dbReference type="ChEBI" id="CHEBI:10329"/>
        <dbReference type="ChEBI" id="CHEBI:15378"/>
        <dbReference type="ChEBI" id="CHEBI:18408"/>
        <dbReference type="ChEBI" id="CHEBI:58115"/>
        <dbReference type="ChEBI" id="CHEBI:60487"/>
        <dbReference type="EC" id="2.7.8.26"/>
    </reaction>
</comment>
<dbReference type="RefSeq" id="WP_011368527.1">
    <property type="nucleotide sequence ID" value="NC_007519.1"/>
</dbReference>
<evidence type="ECO:0000256" key="13">
    <source>
        <dbReference type="ARBA" id="ARBA00023136"/>
    </source>
</evidence>
<keyword evidence="7 19" id="KW-1003">Cell membrane</keyword>
<evidence type="ECO:0000256" key="2">
    <source>
        <dbReference type="ARBA" id="ARBA00004651"/>
    </source>
</evidence>
<evidence type="ECO:0000313" key="21">
    <source>
        <dbReference type="Proteomes" id="UP000002710"/>
    </source>
</evidence>
<feature type="transmembrane region" description="Helical" evidence="19">
    <location>
        <begin position="193"/>
        <end position="222"/>
    </location>
</feature>
<evidence type="ECO:0000256" key="1">
    <source>
        <dbReference type="ARBA" id="ARBA00001946"/>
    </source>
</evidence>
<dbReference type="AlphaFoldDB" id="Q30XU6"/>
<evidence type="ECO:0000256" key="3">
    <source>
        <dbReference type="ARBA" id="ARBA00004663"/>
    </source>
</evidence>
<keyword evidence="8 19" id="KW-0169">Cobalamin biosynthesis</keyword>
<keyword evidence="11 19" id="KW-0460">Magnesium</keyword>
<feature type="transmembrane region" description="Helical" evidence="19">
    <location>
        <begin position="51"/>
        <end position="81"/>
    </location>
</feature>
<evidence type="ECO:0000256" key="12">
    <source>
        <dbReference type="ARBA" id="ARBA00022989"/>
    </source>
</evidence>
<dbReference type="GO" id="GO:0005886">
    <property type="term" value="C:plasma membrane"/>
    <property type="evidence" value="ECO:0007669"/>
    <property type="project" value="UniProtKB-SubCell"/>
</dbReference>
<keyword evidence="9 19" id="KW-0808">Transferase</keyword>
<evidence type="ECO:0000256" key="14">
    <source>
        <dbReference type="ARBA" id="ARBA00025228"/>
    </source>
</evidence>
<evidence type="ECO:0000256" key="8">
    <source>
        <dbReference type="ARBA" id="ARBA00022573"/>
    </source>
</evidence>
<keyword evidence="10 19" id="KW-0812">Transmembrane</keyword>
<comment type="pathway">
    <text evidence="3 19">Cofactor biosynthesis; adenosylcobalamin biosynthesis; adenosylcobalamin from cob(II)yrinate a,c-diamide: step 7/7.</text>
</comment>
<accession>Q30XU6</accession>
<evidence type="ECO:0000313" key="20">
    <source>
        <dbReference type="EMBL" id="ABB39500.1"/>
    </source>
</evidence>
<comment type="subcellular location">
    <subcellularLocation>
        <location evidence="19">Cell inner membrane</location>
        <topology evidence="19">Multi-pass membrane protein</topology>
    </subcellularLocation>
    <subcellularLocation>
        <location evidence="2">Cell membrane</location>
        <topology evidence="2">Multi-pass membrane protein</topology>
    </subcellularLocation>
</comment>
<evidence type="ECO:0000256" key="6">
    <source>
        <dbReference type="ARBA" id="ARBA00015850"/>
    </source>
</evidence>
<dbReference type="KEGG" id="dde:Dde_2704"/>
<evidence type="ECO:0000256" key="4">
    <source>
        <dbReference type="ARBA" id="ARBA00010561"/>
    </source>
</evidence>
<keyword evidence="13 19" id="KW-0472">Membrane</keyword>
<evidence type="ECO:0000256" key="7">
    <source>
        <dbReference type="ARBA" id="ARBA00022475"/>
    </source>
</evidence>
<evidence type="ECO:0000256" key="16">
    <source>
        <dbReference type="ARBA" id="ARBA00032853"/>
    </source>
</evidence>
<evidence type="ECO:0000256" key="15">
    <source>
        <dbReference type="ARBA" id="ARBA00032605"/>
    </source>
</evidence>
<keyword evidence="12 19" id="KW-1133">Transmembrane helix</keyword>
<dbReference type="STRING" id="207559.Dde_2704"/>
<dbReference type="GO" id="GO:0009236">
    <property type="term" value="P:cobalamin biosynthetic process"/>
    <property type="evidence" value="ECO:0007669"/>
    <property type="project" value="UniProtKB-UniRule"/>
</dbReference>
<proteinExistence type="inferred from homology"/>
<protein>
    <recommendedName>
        <fullName evidence="6 19">Adenosylcobinamide-GDP ribazoletransferase</fullName>
        <ecNumber evidence="5 19">2.7.8.26</ecNumber>
    </recommendedName>
    <alternativeName>
        <fullName evidence="16 19">Cobalamin synthase</fullName>
    </alternativeName>
    <alternativeName>
        <fullName evidence="15 19">Cobalamin-5'-phosphate synthase</fullName>
    </alternativeName>
</protein>
<dbReference type="EC" id="2.7.8.26" evidence="5 19"/>
<sequence>MPEQQPPATASGLLIREWQVFLDGLAFMTRLNPARMIAEGALAATMRQMPLYGLLIGALCTVPLWTGMTAGHALAGSWLYVGLGMWLTRGLHWDGWADLWDAWGSSATGDRFWQIMKDSRTGAFGVMAIVLGMGGQMMCSAEILQGMPAAQAAGVLIWAPALGRTACVLLSFSGTQAACSSLGRQFLDGATPAALGISVVLCAFSGVWLTGVRILLLSLVFLAPGIIALRRLSRRQNGLNGDFMGAIIIWGELSALLAGALA</sequence>
<comment type="catalytic activity">
    <reaction evidence="18 19">
        <text>alpha-ribazole 5'-phosphate + adenosylcob(III)inamide-GDP = adenosylcob(III)alamin 5'-phosphate + GMP + H(+)</text>
        <dbReference type="Rhea" id="RHEA:23560"/>
        <dbReference type="ChEBI" id="CHEBI:15378"/>
        <dbReference type="ChEBI" id="CHEBI:57918"/>
        <dbReference type="ChEBI" id="CHEBI:58115"/>
        <dbReference type="ChEBI" id="CHEBI:60487"/>
        <dbReference type="ChEBI" id="CHEBI:60493"/>
        <dbReference type="EC" id="2.7.8.26"/>
    </reaction>
</comment>
<organism evidence="20 21">
    <name type="scientific">Oleidesulfovibrio alaskensis (strain ATCC BAA-1058 / DSM 17464 / G20)</name>
    <name type="common">Desulfovibrio alaskensis</name>
    <dbReference type="NCBI Taxonomy" id="207559"/>
    <lineage>
        <taxon>Bacteria</taxon>
        <taxon>Pseudomonadati</taxon>
        <taxon>Thermodesulfobacteriota</taxon>
        <taxon>Desulfovibrionia</taxon>
        <taxon>Desulfovibrionales</taxon>
        <taxon>Desulfovibrionaceae</taxon>
        <taxon>Oleidesulfovibrio</taxon>
    </lineage>
</organism>
<dbReference type="GO" id="GO:0008818">
    <property type="term" value="F:cobalamin 5'-phosphate synthase activity"/>
    <property type="evidence" value="ECO:0007669"/>
    <property type="project" value="UniProtKB-UniRule"/>
</dbReference>
<dbReference type="HAMAP" id="MF_00719">
    <property type="entry name" value="CobS"/>
    <property type="match status" value="1"/>
</dbReference>
<name>Q30XU6_OLEA2</name>
<feature type="transmembrane region" description="Helical" evidence="19">
    <location>
        <begin position="243"/>
        <end position="261"/>
    </location>
</feature>
<dbReference type="HOGENOM" id="CLU_057426_1_2_7"/>
<keyword evidence="19" id="KW-0997">Cell inner membrane</keyword>
<dbReference type="GO" id="GO:0051073">
    <property type="term" value="F:adenosylcobinamide-GDP ribazoletransferase activity"/>
    <property type="evidence" value="ECO:0007669"/>
    <property type="project" value="UniProtKB-UniRule"/>
</dbReference>
<feature type="transmembrane region" description="Helical" evidence="19">
    <location>
        <begin position="122"/>
        <end position="141"/>
    </location>
</feature>
<evidence type="ECO:0000256" key="10">
    <source>
        <dbReference type="ARBA" id="ARBA00022692"/>
    </source>
</evidence>
<evidence type="ECO:0000256" key="18">
    <source>
        <dbReference type="ARBA" id="ARBA00049504"/>
    </source>
</evidence>
<dbReference type="EMBL" id="CP000112">
    <property type="protein sequence ID" value="ABB39500.1"/>
    <property type="molecule type" value="Genomic_DNA"/>
</dbReference>
<dbReference type="Pfam" id="PF02654">
    <property type="entry name" value="CobS"/>
    <property type="match status" value="1"/>
</dbReference>
<comment type="similarity">
    <text evidence="4 19">Belongs to the CobS family.</text>
</comment>
<dbReference type="eggNOG" id="COG0368">
    <property type="taxonomic scope" value="Bacteria"/>
</dbReference>
<dbReference type="Proteomes" id="UP000002710">
    <property type="component" value="Chromosome"/>
</dbReference>
<evidence type="ECO:0000256" key="17">
    <source>
        <dbReference type="ARBA" id="ARBA00048623"/>
    </source>
</evidence>
<feature type="transmembrane region" description="Helical" evidence="19">
    <location>
        <begin position="153"/>
        <end position="173"/>
    </location>
</feature>